<feature type="compositionally biased region" description="Pro residues" evidence="1">
    <location>
        <begin position="1"/>
        <end position="55"/>
    </location>
</feature>
<feature type="compositionally biased region" description="Acidic residues" evidence="1">
    <location>
        <begin position="605"/>
        <end position="614"/>
    </location>
</feature>
<comment type="caution">
    <text evidence="3">The sequence shown here is derived from an EMBL/GenBank/DDBJ whole genome shotgun (WGS) entry which is preliminary data.</text>
</comment>
<gene>
    <name evidence="3" type="ORF">BGZ99_000166</name>
</gene>
<keyword evidence="4" id="KW-1185">Reference proteome</keyword>
<feature type="region of interest" description="Disordered" evidence="1">
    <location>
        <begin position="605"/>
        <end position="665"/>
    </location>
</feature>
<feature type="region of interest" description="Disordered" evidence="1">
    <location>
        <begin position="451"/>
        <end position="502"/>
    </location>
</feature>
<name>A0A9P6RTX9_9FUNG</name>
<feature type="region of interest" description="Disordered" evidence="1">
    <location>
        <begin position="1"/>
        <end position="70"/>
    </location>
</feature>
<dbReference type="AlphaFoldDB" id="A0A9P6RTX9"/>
<keyword evidence="2" id="KW-0812">Transmembrane</keyword>
<feature type="compositionally biased region" description="Low complexity" evidence="1">
    <location>
        <begin position="56"/>
        <end position="67"/>
    </location>
</feature>
<dbReference type="OrthoDB" id="2441670at2759"/>
<accession>A0A9P6RTX9</accession>
<evidence type="ECO:0000256" key="2">
    <source>
        <dbReference type="SAM" id="Phobius"/>
    </source>
</evidence>
<evidence type="ECO:0000313" key="4">
    <source>
        <dbReference type="Proteomes" id="UP000738325"/>
    </source>
</evidence>
<keyword evidence="2" id="KW-0472">Membrane</keyword>
<sequence>MPPPNTAIPTPDPTVAPPPEHTTEPPPTSAPPPPETTTNPPPPPETTTQDPPPPVTTINTETQNPTTVNPTSDVVITTARSTRTIPPATTPVITEAPSTVKTTNRRTTAPYTTRFVTTITYVTVTTIVPKPTVISGKGTTVFVTETTTTPVHTIVPDPDQPPPGTYFDTSDGGDGQLKPWQTTLIVVACLILAMAVGAVCFVGRLKKRRRNREMSDNAFHMALGGPSTGRNSKDSAIGSEMTVGGEKLNRTPVAQHAVIGTESVAVPGAEHPGRLSAMFRQSWGALGTYWGNHRHAHQNQDRQKQYYHQAGGAGGLWFNEDHNDLGYRDSAMTAAEAMHHPVSYRNDSTWSAVPLGIQQELEQTSHIASGQPTVDQHYGNQYPRLKQQQSAPSIGQVAVAEAVGARSNSLSSASQTSSQALRISGDTFGNSGATAVASSMPTSPLMVRPMSGGSLIGQEETRSRTSQYFPPPPDRYVDSRRDSQDRGGGIGRSDMSSSAGQATDRIIIMVDPNQLESNALFEHVRKGPQGLPGSVLSPPSSPVVQLRREAEASVDVAAGLERRQALEADIKALEVGHAATLATQASEVRGTEIQGLTDILEPVEESAVEEEAEDEHLRNEDVDAAESDSLVTARETQDHSDIDSDEESAGTSNGYDILQGFDDDH</sequence>
<dbReference type="Proteomes" id="UP000738325">
    <property type="component" value="Unassembled WGS sequence"/>
</dbReference>
<feature type="compositionally biased region" description="Basic and acidic residues" evidence="1">
    <location>
        <begin position="475"/>
        <end position="485"/>
    </location>
</feature>
<organism evidence="3 4">
    <name type="scientific">Dissophora globulifera</name>
    <dbReference type="NCBI Taxonomy" id="979702"/>
    <lineage>
        <taxon>Eukaryota</taxon>
        <taxon>Fungi</taxon>
        <taxon>Fungi incertae sedis</taxon>
        <taxon>Mucoromycota</taxon>
        <taxon>Mortierellomycotina</taxon>
        <taxon>Mortierellomycetes</taxon>
        <taxon>Mortierellales</taxon>
        <taxon>Mortierellaceae</taxon>
        <taxon>Dissophora</taxon>
    </lineage>
</organism>
<proteinExistence type="predicted"/>
<evidence type="ECO:0000313" key="3">
    <source>
        <dbReference type="EMBL" id="KAG0325789.1"/>
    </source>
</evidence>
<feature type="transmembrane region" description="Helical" evidence="2">
    <location>
        <begin position="184"/>
        <end position="205"/>
    </location>
</feature>
<protein>
    <recommendedName>
        <fullName evidence="5">Transmembrane protein</fullName>
    </recommendedName>
</protein>
<dbReference type="EMBL" id="JAAAIP010000101">
    <property type="protein sequence ID" value="KAG0325789.1"/>
    <property type="molecule type" value="Genomic_DNA"/>
</dbReference>
<evidence type="ECO:0000256" key="1">
    <source>
        <dbReference type="SAM" id="MobiDB-lite"/>
    </source>
</evidence>
<evidence type="ECO:0008006" key="5">
    <source>
        <dbReference type="Google" id="ProtNLM"/>
    </source>
</evidence>
<keyword evidence="2" id="KW-1133">Transmembrane helix</keyword>
<reference evidence="3" key="1">
    <citation type="journal article" date="2020" name="Fungal Divers.">
        <title>Resolving the Mortierellaceae phylogeny through synthesis of multi-gene phylogenetics and phylogenomics.</title>
        <authorList>
            <person name="Vandepol N."/>
            <person name="Liber J."/>
            <person name="Desiro A."/>
            <person name="Na H."/>
            <person name="Kennedy M."/>
            <person name="Barry K."/>
            <person name="Grigoriev I.V."/>
            <person name="Miller A.N."/>
            <person name="O'Donnell K."/>
            <person name="Stajich J.E."/>
            <person name="Bonito G."/>
        </authorList>
    </citation>
    <scope>NUCLEOTIDE SEQUENCE</scope>
    <source>
        <strain evidence="3">REB-010B</strain>
    </source>
</reference>